<comment type="caution">
    <text evidence="2">The sequence shown here is derived from an EMBL/GenBank/DDBJ whole genome shotgun (WGS) entry which is preliminary data.</text>
</comment>
<evidence type="ECO:0000256" key="1">
    <source>
        <dbReference type="SAM" id="MobiDB-lite"/>
    </source>
</evidence>
<accession>A0A150PR55</accession>
<feature type="region of interest" description="Disordered" evidence="1">
    <location>
        <begin position="1"/>
        <end position="34"/>
    </location>
</feature>
<reference evidence="2 3" key="1">
    <citation type="submission" date="2014-02" db="EMBL/GenBank/DDBJ databases">
        <title>The small core and large imbalanced accessory genome model reveals a collaborative survival strategy of Sorangium cellulosum strains in nature.</title>
        <authorList>
            <person name="Han K."/>
            <person name="Peng R."/>
            <person name="Blom J."/>
            <person name="Li Y.-Z."/>
        </authorList>
    </citation>
    <scope>NUCLEOTIDE SEQUENCE [LARGE SCALE GENOMIC DNA]</scope>
    <source>
        <strain evidence="2 3">So0157-25</strain>
    </source>
</reference>
<feature type="compositionally biased region" description="Basic residues" evidence="1">
    <location>
        <begin position="19"/>
        <end position="34"/>
    </location>
</feature>
<dbReference type="EMBL" id="JELY01000757">
    <property type="protein sequence ID" value="KYF58241.1"/>
    <property type="molecule type" value="Genomic_DNA"/>
</dbReference>
<organism evidence="2 3">
    <name type="scientific">Sorangium cellulosum</name>
    <name type="common">Polyangium cellulosum</name>
    <dbReference type="NCBI Taxonomy" id="56"/>
    <lineage>
        <taxon>Bacteria</taxon>
        <taxon>Pseudomonadati</taxon>
        <taxon>Myxococcota</taxon>
        <taxon>Polyangia</taxon>
        <taxon>Polyangiales</taxon>
        <taxon>Polyangiaceae</taxon>
        <taxon>Sorangium</taxon>
    </lineage>
</organism>
<dbReference type="Proteomes" id="UP000075420">
    <property type="component" value="Unassembled WGS sequence"/>
</dbReference>
<evidence type="ECO:0000313" key="2">
    <source>
        <dbReference type="EMBL" id="KYF58241.1"/>
    </source>
</evidence>
<feature type="compositionally biased region" description="Basic residues" evidence="1">
    <location>
        <begin position="1"/>
        <end position="11"/>
    </location>
</feature>
<sequence>MKGGDRRRRRQRPVDRRERRGHGGRARGVQRRARQRLGDLRATLERNPEEARRALETILGGALRFTPIGDFIMQRRELLSTLERGGQLRARAAAVALLPDEADASLLAAAFREGAMGAYAPPAVVEELARREDGRSAFDRTWPRSSRRSGLPVLRCRRAPVKSPRRPGWYAIA</sequence>
<proteinExistence type="predicted"/>
<gene>
    <name evidence="2" type="ORF">BE08_37855</name>
</gene>
<protein>
    <submittedName>
        <fullName evidence="2">Uncharacterized protein</fullName>
    </submittedName>
</protein>
<evidence type="ECO:0000313" key="3">
    <source>
        <dbReference type="Proteomes" id="UP000075420"/>
    </source>
</evidence>
<name>A0A150PR55_SORCE</name>
<dbReference type="AlphaFoldDB" id="A0A150PR55"/>